<evidence type="ECO:0000313" key="2">
    <source>
        <dbReference type="Proteomes" id="UP000753724"/>
    </source>
</evidence>
<proteinExistence type="predicted"/>
<reference evidence="2" key="1">
    <citation type="submission" date="2020-01" db="EMBL/GenBank/DDBJ databases">
        <title>Sphingomonas sp. strain CSW-10.</title>
        <authorList>
            <person name="Chen W.-M."/>
        </authorList>
    </citation>
    <scope>NUCLEOTIDE SEQUENCE [LARGE SCALE GENOMIC DNA]</scope>
    <source>
        <strain evidence="2">FSY-8</strain>
    </source>
</reference>
<name>A0ABW9XGK7_9SPHN</name>
<comment type="caution">
    <text evidence="1">The sequence shown here is derived from an EMBL/GenBank/DDBJ whole genome shotgun (WGS) entry which is preliminary data.</text>
</comment>
<accession>A0ABW9XGK7</accession>
<dbReference type="Proteomes" id="UP000753724">
    <property type="component" value="Unassembled WGS sequence"/>
</dbReference>
<keyword evidence="2" id="KW-1185">Reference proteome</keyword>
<dbReference type="RefSeq" id="WP_161719941.1">
    <property type="nucleotide sequence ID" value="NZ_JAAAPO010000005.1"/>
</dbReference>
<sequence>MIVARLSDGNAFASALTATARAFAQAQAQTTYLARQQSPLRWRSAGLLWPDMALRPPSKG</sequence>
<dbReference type="EMBL" id="JAAAPO010000005">
    <property type="protein sequence ID" value="NBC37690.1"/>
    <property type="molecule type" value="Genomic_DNA"/>
</dbReference>
<protein>
    <submittedName>
        <fullName evidence="1">Uncharacterized protein</fullName>
    </submittedName>
</protein>
<organism evidence="1 2">
    <name type="scientific">Novosphingobium ovatum</name>
    <dbReference type="NCBI Taxonomy" id="1908523"/>
    <lineage>
        <taxon>Bacteria</taxon>
        <taxon>Pseudomonadati</taxon>
        <taxon>Pseudomonadota</taxon>
        <taxon>Alphaproteobacteria</taxon>
        <taxon>Sphingomonadales</taxon>
        <taxon>Sphingomonadaceae</taxon>
        <taxon>Novosphingobium</taxon>
    </lineage>
</organism>
<gene>
    <name evidence="1" type="ORF">GTZ99_14135</name>
</gene>
<evidence type="ECO:0000313" key="1">
    <source>
        <dbReference type="EMBL" id="NBC37690.1"/>
    </source>
</evidence>